<dbReference type="Pfam" id="PF00665">
    <property type="entry name" value="rve"/>
    <property type="match status" value="1"/>
</dbReference>
<dbReference type="Gene3D" id="3.30.70.270">
    <property type="match status" value="2"/>
</dbReference>
<dbReference type="InterPro" id="IPR036397">
    <property type="entry name" value="RNaseH_sf"/>
</dbReference>
<evidence type="ECO:0000259" key="10">
    <source>
        <dbReference type="PROSITE" id="PS50994"/>
    </source>
</evidence>
<keyword evidence="2" id="KW-0808">Transferase</keyword>
<feature type="domain" description="Reverse transcriptase" evidence="9">
    <location>
        <begin position="2159"/>
        <end position="2413"/>
    </location>
</feature>
<feature type="domain" description="Reverse transcriptase" evidence="9">
    <location>
        <begin position="541"/>
        <end position="720"/>
    </location>
</feature>
<dbReference type="CDD" id="cd01650">
    <property type="entry name" value="RT_nLTR_like"/>
    <property type="match status" value="1"/>
</dbReference>
<dbReference type="CDD" id="cd01647">
    <property type="entry name" value="RT_LTR"/>
    <property type="match status" value="1"/>
</dbReference>
<dbReference type="InterPro" id="IPR000477">
    <property type="entry name" value="RT_dom"/>
</dbReference>
<dbReference type="PROSITE" id="PS50878">
    <property type="entry name" value="RT_POL"/>
    <property type="match status" value="3"/>
</dbReference>
<evidence type="ECO:0000256" key="6">
    <source>
        <dbReference type="ARBA" id="ARBA00022801"/>
    </source>
</evidence>
<evidence type="ECO:0000256" key="4">
    <source>
        <dbReference type="ARBA" id="ARBA00022722"/>
    </source>
</evidence>
<dbReference type="EC" id="2.7.7.49" evidence="1"/>
<evidence type="ECO:0000259" key="9">
    <source>
        <dbReference type="PROSITE" id="PS50878"/>
    </source>
</evidence>
<keyword evidence="6" id="KW-0378">Hydrolase</keyword>
<dbReference type="InterPro" id="IPR050951">
    <property type="entry name" value="Retrovirus_Pol_polyprotein"/>
</dbReference>
<evidence type="ECO:0000256" key="5">
    <source>
        <dbReference type="ARBA" id="ARBA00022759"/>
    </source>
</evidence>
<dbReference type="SUPFAM" id="SSF53098">
    <property type="entry name" value="Ribonuclease H-like"/>
    <property type="match status" value="1"/>
</dbReference>
<dbReference type="InterPro" id="IPR043502">
    <property type="entry name" value="DNA/RNA_pol_sf"/>
</dbReference>
<feature type="compositionally biased region" description="Basic and acidic residues" evidence="8">
    <location>
        <begin position="2014"/>
        <end position="2027"/>
    </location>
</feature>
<evidence type="ECO:0000313" key="11">
    <source>
        <dbReference type="EMBL" id="UYV74540.1"/>
    </source>
</evidence>
<keyword evidence="5" id="KW-0255">Endonuclease</keyword>
<accession>A0ABY6L444</accession>
<dbReference type="Gene3D" id="1.10.340.70">
    <property type="match status" value="1"/>
</dbReference>
<evidence type="ECO:0000256" key="8">
    <source>
        <dbReference type="SAM" id="MobiDB-lite"/>
    </source>
</evidence>
<protein>
    <recommendedName>
        <fullName evidence="1">RNA-directed DNA polymerase</fullName>
        <ecNumber evidence="1">2.7.7.49</ecNumber>
    </recommendedName>
</protein>
<feature type="region of interest" description="Disordered" evidence="8">
    <location>
        <begin position="208"/>
        <end position="240"/>
    </location>
</feature>
<dbReference type="PANTHER" id="PTHR37984:SF5">
    <property type="entry name" value="PROTEIN NYNRIN-LIKE"/>
    <property type="match status" value="1"/>
</dbReference>
<dbReference type="PROSITE" id="PS50994">
    <property type="entry name" value="INTEGRASE"/>
    <property type="match status" value="1"/>
</dbReference>
<evidence type="ECO:0000256" key="2">
    <source>
        <dbReference type="ARBA" id="ARBA00022679"/>
    </source>
</evidence>
<dbReference type="InterPro" id="IPR041373">
    <property type="entry name" value="RT_RNaseH"/>
</dbReference>
<dbReference type="Proteomes" id="UP001235939">
    <property type="component" value="Chromosome 12"/>
</dbReference>
<feature type="region of interest" description="Disordered" evidence="8">
    <location>
        <begin position="2010"/>
        <end position="2040"/>
    </location>
</feature>
<dbReference type="Pfam" id="PF17921">
    <property type="entry name" value="Integrase_H2C2"/>
    <property type="match status" value="1"/>
</dbReference>
<evidence type="ECO:0000256" key="3">
    <source>
        <dbReference type="ARBA" id="ARBA00022695"/>
    </source>
</evidence>
<reference evidence="11 12" key="1">
    <citation type="submission" date="2022-01" db="EMBL/GenBank/DDBJ databases">
        <title>A chromosomal length assembly of Cordylochernes scorpioides.</title>
        <authorList>
            <person name="Zeh D."/>
            <person name="Zeh J."/>
        </authorList>
    </citation>
    <scope>NUCLEOTIDE SEQUENCE [LARGE SCALE GENOMIC DNA]</scope>
    <source>
        <strain evidence="11">IN4F17</strain>
        <tissue evidence="11">Whole Body</tissue>
    </source>
</reference>
<keyword evidence="12" id="KW-1185">Reference proteome</keyword>
<dbReference type="Gene3D" id="3.10.10.10">
    <property type="entry name" value="HIV Type 1 Reverse Transcriptase, subunit A, domain 1"/>
    <property type="match status" value="1"/>
</dbReference>
<feature type="domain" description="Integrase catalytic" evidence="10">
    <location>
        <begin position="1047"/>
        <end position="1205"/>
    </location>
</feature>
<keyword evidence="3" id="KW-0548">Nucleotidyltransferase</keyword>
<feature type="compositionally biased region" description="Polar residues" evidence="8">
    <location>
        <begin position="223"/>
        <end position="233"/>
    </location>
</feature>
<sequence length="2791" mass="319919">MTETEVEYFADALTDMQPHCDDLVSRLTDAIRGLAMPRAEEALIPPFDGSYAANNFIQQLERTSEGLQDDATLQARLRTLLKGEPLSLYNELNLASLPYSQAKQTLIDLYPGKSEVTFTKFLTFKLNNQIQLGEYYRQKITMGLQLGLTNPIIVEALTEGLQANDQRLMRAVAPKTLNEWYSTMNRIKGTNSLPTPSEQFQGVSNTSAFHRNTGTPSRERNYNHFSTDSTPRYPSSARKPPSPCKYCQGDHWNNECSMNRRPYRQQAYHNQPTALYSPPEQNGAHNLPVPAPSKNLSNPLKLYPCHILINSISTQINSIGYTFLTTTIGKITKSIKFYIIDNLLPFGILSLNSISQFCLTLNLYNHSIYQCDAPLSKKWYHITYVTPCNNGESDHNPPNVGHLKNIPNSHSPLLQGKYVHPIPCPITLTKTSTNYDKNAPSQTLDHLPHLYLLPPLYPSEHQCKNFNDSCNLCVRNDIPLTFMNIIKNYSNIFSTNKYNIPKLKIPPINIRTNSDKIIALRPYRTSLSDQREIQEQVGKMLEYDIIEPSFSPYSSPVTLVTKKDKTKRFCVDYRRLNEIIFPDVHPLPLIENILDKLANAKIYSRADFSSAYWSIEISPPDRNLLSFVTLEGQYNFKRLPYGIKIGPQVYERAVSQILQRNRLGFIAHYFDDFIIFSNSIEEHLDHLQQFFDMCNRENFRLNYNKCDFFKTTIEFLGYTISSGIYTPLVKNLDVINAIKVPTSVKSLQSFIGSINVYNKFIKDHARIRNPLNNLLKKGTSWHWDAKCQHSFDTLKECLTTKPVLHLFKEGLPCQLFCDASLQGIAGILKQQHPDGTLHPVQYYSRTLRPHEKNYTITELECLAVIDSVEKFRIYLAGVRFTIFTDHHALQWLKTIKNPTGRLFRWSLKMSAYEYDIKYIKGKTQYEADLLSRNPLCGFLTTTQIIEKQPQLPPSTLIKTNIDGLHTIRRKGIVKIIVPPSLQHTLINKVHLEYNHPGVSQMIRLISTQYTWCGMTKSIVKYNRSCPTCQLIKKPKGPLYGRLERPPIALQPYDMLSIDTISGFSKYGNSKSYLHVIVDHLSRYTWTFPSKSTNIITYIQCLKKVLQCGRPKRLLSDRAPAFTSPKFRRFLIKNGIQPLLTTANNPQANGLCERLNATLTGKLRLLNLENPGTSWTKLIKIVTNKYNDTPHTITGFPPVFLMYNIIPSDLNNHVNPYPNIIESRKLAIQRTNDRHDKEKIKYDNKHKNPHFDTGDLVLVKAYHHPNSGKLVPYFTGPYKITEIISDNVVRINRPNRITVGLLGYHSLHVIPPTKPSSPGTHSVVYFKKKQGFNIDSVTKKYLYSLKCNNFVHPAQHGFTQEKSTISALQEITKLSLLKRETENTAIVTVDISGAFDNAWHPAILQQLDKANIYFPEVLIKIINSYFEDRSVEFKYTNVKCIKKIDKGCPQGGIISPILWNILLNDFNLSFNESFARVIAFADDVIFVVWSSNIYDLQYNITKCLIKIKACCEKVKLSLSPNKTGILYLHNYEKLPINFDGKIIQPSETVKILGVIFKNHRQRNKINFGTHVDNIIMKATKLKNILFSLCARTWGIDTRRRLILYKAMIRSTISYATNIWFPFITAAKRSKLNSIQYQILIRCIHAYRTSSSYITHILAKTPLLSDYLELLQTKYNMTNYLTDLTLKKTLQKELNKLYLDLKFKFYLSQSNELFKKFFPIAVPNFISSDKFTTLFLTGKGPFLSFLFKLNAINDPTCECRLDVESPEHLLLSCPLTNQIVCRYFETLPNSLCVYTLSYENFVKDNTINRLAIRTTEHSSTGFTPAKLVFGHELRLPQPFQVAGQSPVSEDLIAQTAAFYERELTEEVEKIREVVRQTYLNEQEEAWIKFENKRLRTFNNGDLVLVERMHETKGRHKFEPRYGGPYEVLRRAGDTVYLLKNLETGNLDKYHIDRLKQYHIPIRIFPTEEEETSDGNSSQGSSDEDHWIHLTGPAYLPNRSVKVVVPQGVTTRANSEVMRRGEVDRQKEGSNESSTTRGKDGVERTYHKEGLLLKAKEESGRVVYIPMNDVSQDVLESEMKNLLSSLFPNDCQSSDTNYHKLIRDKSYTFSNDKIIYFDNIQICSIIKKLKNGKAPGIDHISNQMIKTAVHHISPVLTKLFNACMGLNYYPEAWRKSAVMIIKKPNKENYKDPKAYRPISLSSNLGKIFESLIHIELLNHINSNNVMHTAQHGFTQEKSTISALQEITKLSLLKRETENTAIVTVDISGAFDNAWHPAILQQLDKANFPAVLIKIINSYFEDRSVEFKYTNVKCIKKINKGCPQGGIISPILWNILLNDFNLSFNESFARVIAFADDVTFVVWSSNIYDLQYNITKCLIKIKAWCEKVKLSLSPNKTGILYLHNYEKLPINFDGKIIQPSETVKILGVIFKNHRQRNKINFGTHVDNIIMKATKLKNILFSLCARTWGIDTRRRLILYKAMIRSTISYASNIWFPFITAAKRSKLNSIQYQILIRCIHAYRTSSSYITHILAKTPLLSDYLELLQTKYNMTNSLTDRTLKKPLQNELNKLYLDLKFKFYLSQSNELFKKFFPIAVPNFISSDKFTTLFLTGKGPFLSFLFKLNAINDPTCECRLDVESPEHLLLSCPLTNQIGDMCMTEVTCFAANTSFKFILGAVYIHPGASMQDIGMLLWQGLGPYIHNSQYVPPFVQVDSSIPILLCGDFNKNVKPDNSFLKFMKNTYNLDCISNVSKSTTLKGTIIDLTFARHITAETLPFISYFSYHRPILNKITQIGIS</sequence>
<gene>
    <name evidence="11" type="ORF">LAZ67_12000078</name>
</gene>
<dbReference type="Pfam" id="PF17917">
    <property type="entry name" value="RT_RNaseH"/>
    <property type="match status" value="1"/>
</dbReference>
<dbReference type="InterPro" id="IPR001584">
    <property type="entry name" value="Integrase_cat-core"/>
</dbReference>
<feature type="domain" description="Reverse transcriptase" evidence="9">
    <location>
        <begin position="1292"/>
        <end position="1542"/>
    </location>
</feature>
<proteinExistence type="predicted"/>
<keyword evidence="4" id="KW-0540">Nuclease</keyword>
<keyword evidence="7" id="KW-0695">RNA-directed DNA polymerase</keyword>
<evidence type="ECO:0000256" key="1">
    <source>
        <dbReference type="ARBA" id="ARBA00012493"/>
    </source>
</evidence>
<dbReference type="Pfam" id="PF00078">
    <property type="entry name" value="RVT_1"/>
    <property type="match status" value="3"/>
</dbReference>
<dbReference type="PANTHER" id="PTHR37984">
    <property type="entry name" value="PROTEIN CBG26694"/>
    <property type="match status" value="1"/>
</dbReference>
<dbReference type="InterPro" id="IPR043128">
    <property type="entry name" value="Rev_trsase/Diguanyl_cyclase"/>
</dbReference>
<dbReference type="InterPro" id="IPR041588">
    <property type="entry name" value="Integrase_H2C2"/>
</dbReference>
<organism evidence="11 12">
    <name type="scientific">Cordylochernes scorpioides</name>
    <dbReference type="NCBI Taxonomy" id="51811"/>
    <lineage>
        <taxon>Eukaryota</taxon>
        <taxon>Metazoa</taxon>
        <taxon>Ecdysozoa</taxon>
        <taxon>Arthropoda</taxon>
        <taxon>Chelicerata</taxon>
        <taxon>Arachnida</taxon>
        <taxon>Pseudoscorpiones</taxon>
        <taxon>Cheliferoidea</taxon>
        <taxon>Chernetidae</taxon>
        <taxon>Cordylochernes</taxon>
    </lineage>
</organism>
<evidence type="ECO:0000256" key="7">
    <source>
        <dbReference type="ARBA" id="ARBA00022918"/>
    </source>
</evidence>
<evidence type="ECO:0000313" key="12">
    <source>
        <dbReference type="Proteomes" id="UP001235939"/>
    </source>
</evidence>
<dbReference type="SUPFAM" id="SSF56672">
    <property type="entry name" value="DNA/RNA polymerases"/>
    <property type="match status" value="3"/>
</dbReference>
<dbReference type="Gene3D" id="3.10.20.370">
    <property type="match status" value="1"/>
</dbReference>
<dbReference type="CDD" id="cd09274">
    <property type="entry name" value="RNase_HI_RT_Ty3"/>
    <property type="match status" value="1"/>
</dbReference>
<dbReference type="EMBL" id="CP092874">
    <property type="protein sequence ID" value="UYV74540.1"/>
    <property type="molecule type" value="Genomic_DNA"/>
</dbReference>
<dbReference type="Gene3D" id="3.30.420.10">
    <property type="entry name" value="Ribonuclease H-like superfamily/Ribonuclease H"/>
    <property type="match status" value="1"/>
</dbReference>
<name>A0ABY6L444_9ARAC</name>
<dbReference type="InterPro" id="IPR012337">
    <property type="entry name" value="RNaseH-like_sf"/>
</dbReference>